<dbReference type="PANTHER" id="PTHR13587:SF7">
    <property type="entry name" value="INTEGRATOR COMPLEX SUBUNIT 3"/>
    <property type="match status" value="1"/>
</dbReference>
<organism evidence="2 3">
    <name type="scientific">Musa balbisiana</name>
    <name type="common">Banana</name>
    <dbReference type="NCBI Taxonomy" id="52838"/>
    <lineage>
        <taxon>Eukaryota</taxon>
        <taxon>Viridiplantae</taxon>
        <taxon>Streptophyta</taxon>
        <taxon>Embryophyta</taxon>
        <taxon>Tracheophyta</taxon>
        <taxon>Spermatophyta</taxon>
        <taxon>Magnoliopsida</taxon>
        <taxon>Liliopsida</taxon>
        <taxon>Zingiberales</taxon>
        <taxon>Musaceae</taxon>
        <taxon>Musa</taxon>
    </lineage>
</organism>
<dbReference type="AlphaFoldDB" id="A0A4S8IG44"/>
<evidence type="ECO:0000313" key="2">
    <source>
        <dbReference type="EMBL" id="THU46714.1"/>
    </source>
</evidence>
<sequence length="653" mass="75122">MERPPPCPKRPFLPPAIRSLTTRSALAHGRRDDGARQRREFDVGEWRQLLLNPPVGPSLRRGRRRRGSEAWYFSARRKPRRKRASGQCIIARCSSSPSPSLFSATVAIRTLTTTLNPPSRSPKTLFEIPNLSPRRSSFSNSIKRSYFERKIASSSAFFFFPILGYEFHMNSGKLLRIAAHEANNSTEASLREAFLLIQNQLKPPFPLTIPSPSEYSQLNRAIAFGVLTEPHLTKTHLTHLHAIVVDGYELFTSILVKLCNESFPKLLDSPKSQLLHVCSSLVNVSAIKIESLLISLLRQINGGDFTESNLWLSSELLKMLSDNWHWLLEEPLVLTSALFVYLRLLSDHYRLAGSVKLEELKRMEIDFCVKVLRQCFHLCLQIGRDLVRLLQDLVYISEFKDLWKDLLFDPKKLGVAEYSDLSDLYRIRTPTHYFLLRIPPEMESQLRFLLTYVRWGNQRRYQAWFAKKHLCRPGSETAISDIVRFICCAHHPSNEIIQSNVISRWAVIGWLLKCCRRNHFEANVKLALFYDWLFFDDRVDSIMNIEPAMLLMVNSVPKYVDIAHMLLEFLFLLVDNYDVDRRVLLARGVTASCHLLVRKGVVHSMEPLTSCDLLSPMLREKLRSFLPGSELSDKNKIQEEVSVASEGKRLVQC</sequence>
<reference evidence="2 3" key="1">
    <citation type="journal article" date="2019" name="Nat. Plants">
        <title>Genome sequencing of Musa balbisiana reveals subgenome evolution and function divergence in polyploid bananas.</title>
        <authorList>
            <person name="Yao X."/>
        </authorList>
    </citation>
    <scope>NUCLEOTIDE SEQUENCE [LARGE SCALE GENOMIC DNA]</scope>
    <source>
        <strain evidence="3">cv. DH-PKW</strain>
        <tissue evidence="2">Leaves</tissue>
    </source>
</reference>
<dbReference type="InterPro" id="IPR019333">
    <property type="entry name" value="INTS3_N"/>
</dbReference>
<proteinExistence type="predicted"/>
<evidence type="ECO:0000313" key="3">
    <source>
        <dbReference type="Proteomes" id="UP000317650"/>
    </source>
</evidence>
<comment type="caution">
    <text evidence="2">The sequence shown here is derived from an EMBL/GenBank/DDBJ whole genome shotgun (WGS) entry which is preliminary data.</text>
</comment>
<dbReference type="GO" id="GO:0005737">
    <property type="term" value="C:cytoplasm"/>
    <property type="evidence" value="ECO:0007669"/>
    <property type="project" value="TreeGrafter"/>
</dbReference>
<dbReference type="PANTHER" id="PTHR13587">
    <property type="entry name" value="INTEGRATOR COMPLEX SUBUNIT 3"/>
    <property type="match status" value="1"/>
</dbReference>
<keyword evidence="3" id="KW-1185">Reference proteome</keyword>
<dbReference type="Pfam" id="PF10189">
    <property type="entry name" value="Ints3_N"/>
    <property type="match status" value="1"/>
</dbReference>
<gene>
    <name evidence="2" type="ORF">C4D60_Mb09t07800</name>
</gene>
<evidence type="ECO:0000259" key="1">
    <source>
        <dbReference type="Pfam" id="PF10189"/>
    </source>
</evidence>
<dbReference type="InterPro" id="IPR045334">
    <property type="entry name" value="INTS3"/>
</dbReference>
<name>A0A4S8IG44_MUSBA</name>
<dbReference type="EMBL" id="PYDT01000010">
    <property type="protein sequence ID" value="THU46714.1"/>
    <property type="molecule type" value="Genomic_DNA"/>
</dbReference>
<dbReference type="STRING" id="52838.A0A4S8IG44"/>
<dbReference type="Proteomes" id="UP000317650">
    <property type="component" value="Chromosome 9"/>
</dbReference>
<accession>A0A4S8IG44</accession>
<feature type="domain" description="Integrator complex subunit 3 N-terminal" evidence="1">
    <location>
        <begin position="214"/>
        <end position="623"/>
    </location>
</feature>
<protein>
    <recommendedName>
        <fullName evidence="1">Integrator complex subunit 3 N-terminal domain-containing protein</fullName>
    </recommendedName>
</protein>